<dbReference type="EMBL" id="DF977549">
    <property type="protein sequence ID" value="GAP93098.1"/>
    <property type="molecule type" value="Genomic_DNA"/>
</dbReference>
<accession>A0A1W2TWN7</accession>
<protein>
    <submittedName>
        <fullName evidence="3">Uncharacterized protein</fullName>
    </submittedName>
</protein>
<feature type="compositionally biased region" description="Polar residues" evidence="1">
    <location>
        <begin position="414"/>
        <end position="423"/>
    </location>
</feature>
<keyword evidence="4" id="KW-1185">Reference proteome</keyword>
<evidence type="ECO:0000256" key="1">
    <source>
        <dbReference type="SAM" id="MobiDB-lite"/>
    </source>
</evidence>
<feature type="region of interest" description="Disordered" evidence="1">
    <location>
        <begin position="466"/>
        <end position="522"/>
    </location>
</feature>
<gene>
    <name evidence="3" type="ORF">SAMD00023353_10400240</name>
</gene>
<keyword evidence="2" id="KW-0732">Signal</keyword>
<feature type="chain" id="PRO_5010738173" evidence="2">
    <location>
        <begin position="28"/>
        <end position="951"/>
    </location>
</feature>
<feature type="region of interest" description="Disordered" evidence="1">
    <location>
        <begin position="386"/>
        <end position="450"/>
    </location>
</feature>
<dbReference type="OrthoDB" id="42525at2759"/>
<dbReference type="AlphaFoldDB" id="A0A1W2TWN7"/>
<name>A0A1W2TWN7_ROSNE</name>
<dbReference type="OMA" id="QYFITGQ"/>
<dbReference type="Proteomes" id="UP000054516">
    <property type="component" value="Unassembled WGS sequence"/>
</dbReference>
<reference evidence="3" key="1">
    <citation type="submission" date="2016-03" db="EMBL/GenBank/DDBJ databases">
        <title>Draft genome sequence of Rosellinia necatrix.</title>
        <authorList>
            <person name="Kanematsu S."/>
        </authorList>
    </citation>
    <scope>NUCLEOTIDE SEQUENCE [LARGE SCALE GENOMIC DNA]</scope>
    <source>
        <strain evidence="3">W97</strain>
    </source>
</reference>
<feature type="signal peptide" evidence="2">
    <location>
        <begin position="1"/>
        <end position="27"/>
    </location>
</feature>
<proteinExistence type="predicted"/>
<sequence>MEDAGTIAAWAALAAALLALLVALAQATQQYVATAQSMRKCEASVWGPMPGHPGRRVWVWQQLRFRVVFDMPNIFIPAEHWHEQGNPREFAADRITILPAPFDPPPSVSIGTSRKKWKREAAATVADPEGTALVLHYSEAGWVSFARHVSCVCPASVRLGLTRGDVDRLPSDLTVVPMQVSLRDAIALGLAVGMTIVTVSNTALEMSGPSGVIKSSEHPLLGRLLHYTAYTMAPRSIKGLSTGEISRSWLRRLEGIATIAMQQYEEPKRRYYEGIGMRWRSNSQRLPQFRRAESDESEDEVVPQLTFTDISGESHTLSANECDTWEALVGVLEEKNIATAPYIIIGPENKPIPPKNWKALHRVVRQGDLNTNFKIKPGDYVATTPLVSRSPNAEPMKSKESDPSVLELQENSRHVTANNTTPIVNLEMQSPVLDAPRPEEPPRSPLTPGVTLESVALTANIQKGFDMTFKPPIDPVHGDGTSVSQQQSIPQLNVPQSSEHTTTQSPSARTPNEKAAQRGKPKKPYLALTWGAADAGSQSAQAPPPNPAEPQTRAPAAYARSVSSERSVSRATDSDDDYSYASPVREQRDYRYYVHPRSRRPPSPVYDSEQYWKRKQRSSYATRTSPWSYPEPPVLSFFWASQIDVELGSWANPWSGGLFEECSRALEYMVSIGLAGLTYTANQAVPKQKQGMSATNSTNPAVPASPDRPRVEAKEIRYVDFQDAAVLKDLWVHLREGKHTWPPYAVNSRRGFMTTSLSQSPEAIRFAAFGDHELLPPIVLLDSVRRSHLKLPSGTRGGGATSSVGSPTPVSASSSTAANLARDRLVELASMDCWLWRASEARGVAEGASGAAVVVNAAAIVEEVWLEFGQRIMAEWDEQGVQPHDRGDAGVRSLARAISKWLAGFLVSPAERYFVWVAFLRATKAMVCVDGGPKTGQVLDIFKADNLVFLL</sequence>
<feature type="region of interest" description="Disordered" evidence="1">
    <location>
        <begin position="690"/>
        <end position="709"/>
    </location>
</feature>
<evidence type="ECO:0000313" key="4">
    <source>
        <dbReference type="Proteomes" id="UP000054516"/>
    </source>
</evidence>
<evidence type="ECO:0000256" key="2">
    <source>
        <dbReference type="SAM" id="SignalP"/>
    </source>
</evidence>
<feature type="compositionally biased region" description="Polar residues" evidence="1">
    <location>
        <begin position="481"/>
        <end position="510"/>
    </location>
</feature>
<evidence type="ECO:0000313" key="3">
    <source>
        <dbReference type="EMBL" id="GAP93098.1"/>
    </source>
</evidence>
<feature type="compositionally biased region" description="Low complexity" evidence="1">
    <location>
        <begin position="549"/>
        <end position="571"/>
    </location>
</feature>
<feature type="compositionally biased region" description="Low complexity" evidence="1">
    <location>
        <begin position="801"/>
        <end position="815"/>
    </location>
</feature>
<feature type="compositionally biased region" description="Polar residues" evidence="1">
    <location>
        <begin position="690"/>
        <end position="700"/>
    </location>
</feature>
<organism evidence="3">
    <name type="scientific">Rosellinia necatrix</name>
    <name type="common">White root-rot fungus</name>
    <dbReference type="NCBI Taxonomy" id="77044"/>
    <lineage>
        <taxon>Eukaryota</taxon>
        <taxon>Fungi</taxon>
        <taxon>Dikarya</taxon>
        <taxon>Ascomycota</taxon>
        <taxon>Pezizomycotina</taxon>
        <taxon>Sordariomycetes</taxon>
        <taxon>Xylariomycetidae</taxon>
        <taxon>Xylariales</taxon>
        <taxon>Xylariaceae</taxon>
        <taxon>Rosellinia</taxon>
    </lineage>
</organism>
<feature type="region of interest" description="Disordered" evidence="1">
    <location>
        <begin position="534"/>
        <end position="612"/>
    </location>
</feature>
<feature type="region of interest" description="Disordered" evidence="1">
    <location>
        <begin position="791"/>
        <end position="815"/>
    </location>
</feature>